<reference evidence="1" key="1">
    <citation type="submission" date="2023-05" db="EMBL/GenBank/DDBJ databases">
        <authorList>
            <consortium name="ELIXIR-Norway"/>
        </authorList>
    </citation>
    <scope>NUCLEOTIDE SEQUENCE</scope>
</reference>
<accession>A0AC59ZW28</accession>
<evidence type="ECO:0000313" key="1">
    <source>
        <dbReference type="EMBL" id="CAN0523244.1"/>
    </source>
</evidence>
<reference evidence="1" key="2">
    <citation type="submission" date="2025-03" db="EMBL/GenBank/DDBJ databases">
        <authorList>
            <consortium name="ELIXIR-Norway"/>
            <consortium name="Elixir Norway"/>
        </authorList>
    </citation>
    <scope>NUCLEOTIDE SEQUENCE</scope>
</reference>
<name>A0AC59ZW28_RANTA</name>
<proteinExistence type="predicted"/>
<gene>
    <name evidence="1" type="ORF">MRATA1EN22A_LOCUS23822</name>
</gene>
<dbReference type="Proteomes" id="UP001162501">
    <property type="component" value="Chromosome 5"/>
</dbReference>
<protein>
    <submittedName>
        <fullName evidence="1">Uncharacterized protein</fullName>
    </submittedName>
</protein>
<organism evidence="1 2">
    <name type="scientific">Rangifer tarandus platyrhynchus</name>
    <name type="common">Svalbard reindeer</name>
    <dbReference type="NCBI Taxonomy" id="3082113"/>
    <lineage>
        <taxon>Eukaryota</taxon>
        <taxon>Metazoa</taxon>
        <taxon>Chordata</taxon>
        <taxon>Craniata</taxon>
        <taxon>Vertebrata</taxon>
        <taxon>Euteleostomi</taxon>
        <taxon>Mammalia</taxon>
        <taxon>Eutheria</taxon>
        <taxon>Laurasiatheria</taxon>
        <taxon>Artiodactyla</taxon>
        <taxon>Ruminantia</taxon>
        <taxon>Pecora</taxon>
        <taxon>Cervidae</taxon>
        <taxon>Odocoileinae</taxon>
        <taxon>Rangifer</taxon>
    </lineage>
</organism>
<dbReference type="EMBL" id="OX596089">
    <property type="protein sequence ID" value="CAN0523244.1"/>
    <property type="molecule type" value="Genomic_DNA"/>
</dbReference>
<evidence type="ECO:0000313" key="2">
    <source>
        <dbReference type="Proteomes" id="UP001162501"/>
    </source>
</evidence>
<sequence length="102" mass="10190">MSTVSGGNLLRGRGKPARSSPIQGEPPPRAGGGGGLGLPLAAPESEGRRPAGRLAAARRLCEVAAVASSILPRCARFAGPGETEIQTAEAAAAAPSPRPRWG</sequence>